<keyword evidence="2" id="KW-0413">Isomerase</keyword>
<name>A0A7Y8H239_9BURK</name>
<dbReference type="AlphaFoldDB" id="A0A7Y8H239"/>
<dbReference type="Proteomes" id="UP000545507">
    <property type="component" value="Unassembled WGS sequence"/>
</dbReference>
<dbReference type="EMBL" id="VYGV01000027">
    <property type="protein sequence ID" value="NWF48459.1"/>
    <property type="molecule type" value="Genomic_DNA"/>
</dbReference>
<evidence type="ECO:0000313" key="2">
    <source>
        <dbReference type="EMBL" id="NWF48459.1"/>
    </source>
</evidence>
<reference evidence="2 3" key="1">
    <citation type="submission" date="2019-09" db="EMBL/GenBank/DDBJ databases">
        <title>Hydrogenophaga aromatica sp. nov., isolated from a para-xylene-degrading enrichment culture.</title>
        <authorList>
            <person name="Tancsics A."/>
            <person name="Banerjee S."/>
        </authorList>
    </citation>
    <scope>NUCLEOTIDE SEQUENCE [LARGE SCALE GENOMIC DNA]</scope>
    <source>
        <strain evidence="2 3">D2P1</strain>
    </source>
</reference>
<feature type="domain" description="Xylose isomerase-like TIM barrel" evidence="1">
    <location>
        <begin position="31"/>
        <end position="274"/>
    </location>
</feature>
<evidence type="ECO:0000313" key="3">
    <source>
        <dbReference type="Proteomes" id="UP000545507"/>
    </source>
</evidence>
<protein>
    <submittedName>
        <fullName evidence="2">Sugar phosphate isomerase/epimerase</fullName>
    </submittedName>
</protein>
<evidence type="ECO:0000259" key="1">
    <source>
        <dbReference type="Pfam" id="PF01261"/>
    </source>
</evidence>
<keyword evidence="3" id="KW-1185">Reference proteome</keyword>
<comment type="caution">
    <text evidence="2">The sequence shown here is derived from an EMBL/GenBank/DDBJ whole genome shotgun (WGS) entry which is preliminary data.</text>
</comment>
<dbReference type="PANTHER" id="PTHR12110">
    <property type="entry name" value="HYDROXYPYRUVATE ISOMERASE"/>
    <property type="match status" value="1"/>
</dbReference>
<sequence>MKPTQAAIIEAIQGFGMDTITLAGPLEAKLAAMKAAGFSQVMLKANDINGHPGGIEAAVAAVKASGLRGTGFQVLRDFEGLSGHLHHYKVDIAKAMLEMCAALDCKVLLACSSTSTHASQDLDHLARDLRKLAMLALPLGIKIAYEGLSWGRTINEFTTAWDVVCRADCPNLGLGLDSFHIFAAKTSLEEIDYLDPSKIFLVQLADFMWRETKTFEERMSTARTFRVFPGEGVHSEQLVDLVLKLDRLGYAGDYSFEVFNDDYQQMPLPMVAERGRRSALWLAEDVLRRSVPLPNQMRLKSLMN</sequence>
<dbReference type="RefSeq" id="WP_177139107.1">
    <property type="nucleotide sequence ID" value="NZ_VYGV01000027.1"/>
</dbReference>
<dbReference type="SUPFAM" id="SSF51658">
    <property type="entry name" value="Xylose isomerase-like"/>
    <property type="match status" value="1"/>
</dbReference>
<dbReference type="InterPro" id="IPR013022">
    <property type="entry name" value="Xyl_isomerase-like_TIM-brl"/>
</dbReference>
<accession>A0A7Y8H239</accession>
<proteinExistence type="predicted"/>
<dbReference type="GO" id="GO:0016853">
    <property type="term" value="F:isomerase activity"/>
    <property type="evidence" value="ECO:0007669"/>
    <property type="project" value="UniProtKB-KW"/>
</dbReference>
<gene>
    <name evidence="2" type="ORF">F3K02_24850</name>
</gene>
<dbReference type="Gene3D" id="3.20.20.150">
    <property type="entry name" value="Divalent-metal-dependent TIM barrel enzymes"/>
    <property type="match status" value="1"/>
</dbReference>
<dbReference type="Pfam" id="PF01261">
    <property type="entry name" value="AP_endonuc_2"/>
    <property type="match status" value="1"/>
</dbReference>
<organism evidence="2 3">
    <name type="scientific">Hydrogenophaga aromaticivorans</name>
    <dbReference type="NCBI Taxonomy" id="2610898"/>
    <lineage>
        <taxon>Bacteria</taxon>
        <taxon>Pseudomonadati</taxon>
        <taxon>Pseudomonadota</taxon>
        <taxon>Betaproteobacteria</taxon>
        <taxon>Burkholderiales</taxon>
        <taxon>Comamonadaceae</taxon>
        <taxon>Hydrogenophaga</taxon>
    </lineage>
</organism>
<dbReference type="PANTHER" id="PTHR12110:SF21">
    <property type="entry name" value="XYLOSE ISOMERASE-LIKE TIM BARREL DOMAIN-CONTAINING PROTEIN"/>
    <property type="match status" value="1"/>
</dbReference>
<dbReference type="InterPro" id="IPR050312">
    <property type="entry name" value="IolE/XylAMocC-like"/>
</dbReference>
<dbReference type="InterPro" id="IPR036237">
    <property type="entry name" value="Xyl_isomerase-like_sf"/>
</dbReference>